<dbReference type="GO" id="GO:0000287">
    <property type="term" value="F:magnesium ion binding"/>
    <property type="evidence" value="ECO:0007669"/>
    <property type="project" value="UniProtKB-UniRule"/>
</dbReference>
<accession>A0A0N1N3P9</accession>
<dbReference type="HAMAP" id="MF_00265">
    <property type="entry name" value="VapC_Nob1"/>
    <property type="match status" value="1"/>
</dbReference>
<evidence type="ECO:0000256" key="7">
    <source>
        <dbReference type="ARBA" id="ARBA00038093"/>
    </source>
</evidence>
<dbReference type="PANTHER" id="PTHR33653:SF1">
    <property type="entry name" value="RIBONUCLEASE VAPC2"/>
    <property type="match status" value="1"/>
</dbReference>
<evidence type="ECO:0000256" key="2">
    <source>
        <dbReference type="ARBA" id="ARBA00022649"/>
    </source>
</evidence>
<dbReference type="PATRIC" id="fig|1526658.3.peg.4312"/>
<dbReference type="RefSeq" id="WP_054207039.1">
    <property type="nucleotide sequence ID" value="NZ_LGSZ01000004.1"/>
</dbReference>
<dbReference type="Gene3D" id="3.40.50.1010">
    <property type="entry name" value="5'-nuclease"/>
    <property type="match status" value="1"/>
</dbReference>
<dbReference type="PANTHER" id="PTHR33653">
    <property type="entry name" value="RIBONUCLEASE VAPC2"/>
    <property type="match status" value="1"/>
</dbReference>
<comment type="cofactor">
    <cofactor evidence="1 8">
        <name>Mg(2+)</name>
        <dbReference type="ChEBI" id="CHEBI:18420"/>
    </cofactor>
</comment>
<feature type="binding site" evidence="8">
    <location>
        <position position="5"/>
    </location>
    <ligand>
        <name>Mg(2+)</name>
        <dbReference type="ChEBI" id="CHEBI:18420"/>
    </ligand>
</feature>
<gene>
    <name evidence="8" type="primary">vapC</name>
    <name evidence="10" type="ORF">AE618_00125</name>
</gene>
<dbReference type="InterPro" id="IPR050556">
    <property type="entry name" value="Type_II_TA_system_RNase"/>
</dbReference>
<evidence type="ECO:0000256" key="4">
    <source>
        <dbReference type="ARBA" id="ARBA00022723"/>
    </source>
</evidence>
<dbReference type="AlphaFoldDB" id="A0A0N1N3P9"/>
<dbReference type="GO" id="GO:0004540">
    <property type="term" value="F:RNA nuclease activity"/>
    <property type="evidence" value="ECO:0007669"/>
    <property type="project" value="InterPro"/>
</dbReference>
<comment type="similarity">
    <text evidence="7 8">Belongs to the PINc/VapC protein family.</text>
</comment>
<keyword evidence="4 8" id="KW-0479">Metal-binding</keyword>
<keyword evidence="5 8" id="KW-0378">Hydrolase</keyword>
<keyword evidence="11" id="KW-1185">Reference proteome</keyword>
<evidence type="ECO:0000313" key="10">
    <source>
        <dbReference type="EMBL" id="KPH83181.1"/>
    </source>
</evidence>
<dbReference type="CDD" id="cd09871">
    <property type="entry name" value="PIN_MtVapC28-VapC30-like"/>
    <property type="match status" value="1"/>
</dbReference>
<evidence type="ECO:0000259" key="9">
    <source>
        <dbReference type="Pfam" id="PF01850"/>
    </source>
</evidence>
<comment type="caution">
    <text evidence="10">The sequence shown here is derived from an EMBL/GenBank/DDBJ whole genome shotgun (WGS) entry which is preliminary data.</text>
</comment>
<protein>
    <recommendedName>
        <fullName evidence="8">Ribonuclease VapC</fullName>
        <shortName evidence="8">RNase VapC</shortName>
        <ecNumber evidence="8">3.1.-.-</ecNumber>
    </recommendedName>
    <alternativeName>
        <fullName evidence="8">Toxin VapC</fullName>
    </alternativeName>
</protein>
<name>A0A0N1N3P9_9HYPH</name>
<dbReference type="InterPro" id="IPR022907">
    <property type="entry name" value="VapC_family"/>
</dbReference>
<evidence type="ECO:0000256" key="8">
    <source>
        <dbReference type="HAMAP-Rule" id="MF_00265"/>
    </source>
</evidence>
<dbReference type="GO" id="GO:0090729">
    <property type="term" value="F:toxin activity"/>
    <property type="evidence" value="ECO:0007669"/>
    <property type="project" value="UniProtKB-KW"/>
</dbReference>
<evidence type="ECO:0000256" key="3">
    <source>
        <dbReference type="ARBA" id="ARBA00022722"/>
    </source>
</evidence>
<evidence type="ECO:0000256" key="1">
    <source>
        <dbReference type="ARBA" id="ARBA00001946"/>
    </source>
</evidence>
<comment type="function">
    <text evidence="8">Toxic component of a toxin-antitoxin (TA) system. An RNase.</text>
</comment>
<keyword evidence="6 8" id="KW-0460">Magnesium</keyword>
<reference evidence="10 11" key="1">
    <citation type="submission" date="2015-07" db="EMBL/GenBank/DDBJ databases">
        <title>Whole genome sequencing of Bosea vaviloviae isolated from cave pool.</title>
        <authorList>
            <person name="Tan N.E.H."/>
            <person name="Lee Y.P."/>
            <person name="Gan H.M."/>
            <person name="Barton H."/>
            <person name="Savka M.A."/>
        </authorList>
    </citation>
    <scope>NUCLEOTIDE SEQUENCE [LARGE SCALE GENOMIC DNA]</scope>
    <source>
        <strain evidence="10 11">SD260</strain>
    </source>
</reference>
<keyword evidence="2 8" id="KW-1277">Toxin-antitoxin system</keyword>
<feature type="domain" description="PIN" evidence="9">
    <location>
        <begin position="2"/>
        <end position="124"/>
    </location>
</feature>
<evidence type="ECO:0000256" key="6">
    <source>
        <dbReference type="ARBA" id="ARBA00022842"/>
    </source>
</evidence>
<dbReference type="GO" id="GO:0016787">
    <property type="term" value="F:hydrolase activity"/>
    <property type="evidence" value="ECO:0007669"/>
    <property type="project" value="UniProtKB-KW"/>
</dbReference>
<evidence type="ECO:0000313" key="11">
    <source>
        <dbReference type="Proteomes" id="UP000037822"/>
    </source>
</evidence>
<feature type="binding site" evidence="8">
    <location>
        <position position="99"/>
    </location>
    <ligand>
        <name>Mg(2+)</name>
        <dbReference type="ChEBI" id="CHEBI:18420"/>
    </ligand>
</feature>
<dbReference type="EC" id="3.1.-.-" evidence="8"/>
<sequence>MIALDTSVILAIALDEPEADAFKTLLRHQPLLIGWPTLFETRVVLAAKGFANAAEIVARLAEAPNVTALPFEAKHYQGAEIAYHRYGKGRHPAGLNMGDCFSYAVAVTAKAPLLFKGNDFGRTDLICHPGSIVPERRA</sequence>
<organism evidence="10 11">
    <name type="scientific">Bosea vaviloviae</name>
    <dbReference type="NCBI Taxonomy" id="1526658"/>
    <lineage>
        <taxon>Bacteria</taxon>
        <taxon>Pseudomonadati</taxon>
        <taxon>Pseudomonadota</taxon>
        <taxon>Alphaproteobacteria</taxon>
        <taxon>Hyphomicrobiales</taxon>
        <taxon>Boseaceae</taxon>
        <taxon>Bosea</taxon>
    </lineage>
</organism>
<dbReference type="EMBL" id="LGSZ01000004">
    <property type="protein sequence ID" value="KPH83181.1"/>
    <property type="molecule type" value="Genomic_DNA"/>
</dbReference>
<dbReference type="OrthoDB" id="32625at2"/>
<evidence type="ECO:0000256" key="5">
    <source>
        <dbReference type="ARBA" id="ARBA00022801"/>
    </source>
</evidence>
<proteinExistence type="inferred from homology"/>
<dbReference type="SUPFAM" id="SSF88723">
    <property type="entry name" value="PIN domain-like"/>
    <property type="match status" value="1"/>
</dbReference>
<dbReference type="InterPro" id="IPR002716">
    <property type="entry name" value="PIN_dom"/>
</dbReference>
<dbReference type="Pfam" id="PF01850">
    <property type="entry name" value="PIN"/>
    <property type="match status" value="1"/>
</dbReference>
<keyword evidence="3 8" id="KW-0540">Nuclease</keyword>
<dbReference type="InterPro" id="IPR029060">
    <property type="entry name" value="PIN-like_dom_sf"/>
</dbReference>
<keyword evidence="8" id="KW-0800">Toxin</keyword>
<dbReference type="Proteomes" id="UP000037822">
    <property type="component" value="Unassembled WGS sequence"/>
</dbReference>